<sequence>MADGSPALAFAVSCCGRIENLEGISSCTHEMSHNGPAVRRARPAMTYMYLTLRSCAGQYFDLVLRFAVHEKYRQRPSHCTPGQSADPTSGSPSPWSIQCSALALRLTNKGVHSLPVASRKTSQGITPLTFRAWISGGCTNGSLTLGPAIRFSTVALQSTLSCRCGNKYDMQWSTEGIAKLVSSTPPPNIKLASTH</sequence>
<dbReference type="AlphaFoldDB" id="A0A2T4BAX5"/>
<organism evidence="1 2">
    <name type="scientific">Trichoderma citrinoviride</name>
    <dbReference type="NCBI Taxonomy" id="58853"/>
    <lineage>
        <taxon>Eukaryota</taxon>
        <taxon>Fungi</taxon>
        <taxon>Dikarya</taxon>
        <taxon>Ascomycota</taxon>
        <taxon>Pezizomycotina</taxon>
        <taxon>Sordariomycetes</taxon>
        <taxon>Hypocreomycetidae</taxon>
        <taxon>Hypocreales</taxon>
        <taxon>Hypocreaceae</taxon>
        <taxon>Trichoderma</taxon>
    </lineage>
</organism>
<gene>
    <name evidence="1" type="ORF">BBK36DRAFT_1201303</name>
</gene>
<evidence type="ECO:0000313" key="1">
    <source>
        <dbReference type="EMBL" id="PTB66480.1"/>
    </source>
</evidence>
<reference evidence="2" key="1">
    <citation type="submission" date="2016-07" db="EMBL/GenBank/DDBJ databases">
        <title>Multiple horizontal gene transfer events from other fungi enriched the ability of initially mycotrophic Trichoderma (Ascomycota) to feed on dead plant biomass.</title>
        <authorList>
            <consortium name="DOE Joint Genome Institute"/>
            <person name="Atanasova L."/>
            <person name="Chenthamara K."/>
            <person name="Zhang J."/>
            <person name="Grujic M."/>
            <person name="Henrissat B."/>
            <person name="Kuo A."/>
            <person name="Aerts A."/>
            <person name="Salamov A."/>
            <person name="Lipzen A."/>
            <person name="Labutti K."/>
            <person name="Barry K."/>
            <person name="Miao Y."/>
            <person name="Rahimi M.J."/>
            <person name="Shen Q."/>
            <person name="Grigoriev I.V."/>
            <person name="Kubicek C.P."/>
            <person name="Druzhinina I.S."/>
        </authorList>
    </citation>
    <scope>NUCLEOTIDE SEQUENCE [LARGE SCALE GENOMIC DNA]</scope>
    <source>
        <strain evidence="2">TUCIM 6016</strain>
    </source>
</reference>
<dbReference type="RefSeq" id="XP_024749800.1">
    <property type="nucleotide sequence ID" value="XM_024897164.1"/>
</dbReference>
<evidence type="ECO:0000313" key="2">
    <source>
        <dbReference type="Proteomes" id="UP000241546"/>
    </source>
</evidence>
<keyword evidence="2" id="KW-1185">Reference proteome</keyword>
<name>A0A2T4BAX5_9HYPO</name>
<protein>
    <submittedName>
        <fullName evidence="1">Uncharacterized protein</fullName>
    </submittedName>
</protein>
<accession>A0A2T4BAX5</accession>
<dbReference type="Proteomes" id="UP000241546">
    <property type="component" value="Unassembled WGS sequence"/>
</dbReference>
<proteinExistence type="predicted"/>
<dbReference type="EMBL" id="KZ680213">
    <property type="protein sequence ID" value="PTB66480.1"/>
    <property type="molecule type" value="Genomic_DNA"/>
</dbReference>
<dbReference type="GeneID" id="36605282"/>